<reference evidence="1" key="1">
    <citation type="journal article" date="2023" name="G3 (Bethesda)">
        <title>Whole genome assembly and annotation of the endangered Caribbean coral Acropora cervicornis.</title>
        <authorList>
            <person name="Selwyn J.D."/>
            <person name="Vollmer S.V."/>
        </authorList>
    </citation>
    <scope>NUCLEOTIDE SEQUENCE</scope>
    <source>
        <strain evidence="1">K2</strain>
    </source>
</reference>
<proteinExistence type="predicted"/>
<gene>
    <name evidence="1" type="ORF">P5673_026685</name>
</gene>
<accession>A0AAD9Q0B3</accession>
<name>A0AAD9Q0B3_ACRCE</name>
<evidence type="ECO:0000313" key="2">
    <source>
        <dbReference type="Proteomes" id="UP001249851"/>
    </source>
</evidence>
<dbReference type="Proteomes" id="UP001249851">
    <property type="component" value="Unassembled WGS sequence"/>
</dbReference>
<reference evidence="1" key="2">
    <citation type="journal article" date="2023" name="Science">
        <title>Genomic signatures of disease resistance in endangered staghorn corals.</title>
        <authorList>
            <person name="Vollmer S.V."/>
            <person name="Selwyn J.D."/>
            <person name="Despard B.A."/>
            <person name="Roesel C.L."/>
        </authorList>
    </citation>
    <scope>NUCLEOTIDE SEQUENCE</scope>
    <source>
        <strain evidence="1">K2</strain>
    </source>
</reference>
<dbReference type="InterPro" id="IPR005312">
    <property type="entry name" value="DUF1759"/>
</dbReference>
<comment type="caution">
    <text evidence="1">The sequence shown here is derived from an EMBL/GenBank/DDBJ whole genome shotgun (WGS) entry which is preliminary data.</text>
</comment>
<dbReference type="AlphaFoldDB" id="A0AAD9Q0B3"/>
<evidence type="ECO:0000313" key="1">
    <source>
        <dbReference type="EMBL" id="KAK2552174.1"/>
    </source>
</evidence>
<dbReference type="EMBL" id="JARQWQ010000089">
    <property type="protein sequence ID" value="KAK2552174.1"/>
    <property type="molecule type" value="Genomic_DNA"/>
</dbReference>
<sequence length="133" mass="14876">MNKETASQMEIVTLYNAAYRAACKKEEQLRDLDKTIDAILDDPTEIEKAILDSENIPEEIDEVHLNRSLGEVQKFNYCKAQPTGNASRAVAGFPLTNGNYPKAVNLLKERFGQQNELVNAHMQALPDLPNSTK</sequence>
<protein>
    <submittedName>
        <fullName evidence="1">Uncharacterized protein</fullName>
    </submittedName>
</protein>
<dbReference type="Pfam" id="PF03564">
    <property type="entry name" value="DUF1759"/>
    <property type="match status" value="1"/>
</dbReference>
<organism evidence="1 2">
    <name type="scientific">Acropora cervicornis</name>
    <name type="common">Staghorn coral</name>
    <dbReference type="NCBI Taxonomy" id="6130"/>
    <lineage>
        <taxon>Eukaryota</taxon>
        <taxon>Metazoa</taxon>
        <taxon>Cnidaria</taxon>
        <taxon>Anthozoa</taxon>
        <taxon>Hexacorallia</taxon>
        <taxon>Scleractinia</taxon>
        <taxon>Astrocoeniina</taxon>
        <taxon>Acroporidae</taxon>
        <taxon>Acropora</taxon>
    </lineage>
</organism>
<keyword evidence="2" id="KW-1185">Reference proteome</keyword>